<dbReference type="SUPFAM" id="SSF52518">
    <property type="entry name" value="Thiamin diphosphate-binding fold (THDP-binding)"/>
    <property type="match status" value="1"/>
</dbReference>
<feature type="domain" description="Dehydrogenase E1 component" evidence="5">
    <location>
        <begin position="28"/>
        <end position="282"/>
    </location>
</feature>
<evidence type="ECO:0000256" key="3">
    <source>
        <dbReference type="ARBA" id="ARBA00023052"/>
    </source>
</evidence>
<reference evidence="6 7" key="1">
    <citation type="submission" date="2013-07" db="EMBL/GenBank/DDBJ databases">
        <authorList>
            <consortium name="DOE Joint Genome Institute"/>
            <person name="Eisen J."/>
            <person name="Huntemann M."/>
            <person name="Han J."/>
            <person name="Chen A."/>
            <person name="Kyrpides N."/>
            <person name="Mavromatis K."/>
            <person name="Markowitz V."/>
            <person name="Palaniappan K."/>
            <person name="Ivanova N."/>
            <person name="Schaumberg A."/>
            <person name="Pati A."/>
            <person name="Liolios K."/>
            <person name="Nordberg H.P."/>
            <person name="Cantor M.N."/>
            <person name="Hua S.X."/>
            <person name="Woyke T."/>
        </authorList>
    </citation>
    <scope>NUCLEOTIDE SEQUENCE [LARGE SCALE GENOMIC DNA]</scope>
    <source>
        <strain evidence="6 7">DSM 44712</strain>
    </source>
</reference>
<protein>
    <recommendedName>
        <fullName evidence="4">2-oxoisovalerate dehydrogenase subunit alpha</fullName>
        <ecNumber evidence="4">1.2.4.4</ecNumber>
    </recommendedName>
    <alternativeName>
        <fullName evidence="4">Branched-chain alpha-keto acid dehydrogenase E1 component alpha chain</fullName>
    </alternativeName>
</protein>
<comment type="similarity">
    <text evidence="4">Belongs to the BCKDHA family.</text>
</comment>
<sequence>MIQLLTPDGVLDRSHELDVDLARTLYRDMARARRLDQEALALQRQGELALWLQSWGQEAAQVGSMRALADEDWVFPSYREHAAALVRGITPTELLTQWRGSTHAGWDPAAYRFHFYSLVLGTQTLHATGYAMGTKLDGRSQVVVTYFGDGAASQGDVNEAFNWAATRSLPVLFICQNNQWAISTPTALQYGAPLHQRAAGFGLRSYHVDGNDVLAVHDVTRRAAASVRAGEGPALIEAATFRMGGHSTSDDPKRYRDQAEVDAWAAKDPLIRLRTLLERSGVRPAFFADLDAELGAFALEVRAACHAIEGGDLEELFGYTYAEPHPTAEHERAAYLERSA</sequence>
<name>A0A010YZJ7_9ACTN</name>
<evidence type="ECO:0000256" key="1">
    <source>
        <dbReference type="ARBA" id="ARBA00001964"/>
    </source>
</evidence>
<dbReference type="HOGENOM" id="CLU_029393_1_0_11"/>
<organism evidence="6 7">
    <name type="scientific">Cryptosporangium arvum DSM 44712</name>
    <dbReference type="NCBI Taxonomy" id="927661"/>
    <lineage>
        <taxon>Bacteria</taxon>
        <taxon>Bacillati</taxon>
        <taxon>Actinomycetota</taxon>
        <taxon>Actinomycetes</taxon>
        <taxon>Cryptosporangiales</taxon>
        <taxon>Cryptosporangiaceae</taxon>
        <taxon>Cryptosporangium</taxon>
    </lineage>
</organism>
<dbReference type="PANTHER" id="PTHR43380">
    <property type="entry name" value="2-OXOISOVALERATE DEHYDROGENASE SUBUNIT ALPHA, MITOCHONDRIAL"/>
    <property type="match status" value="1"/>
</dbReference>
<keyword evidence="2 4" id="KW-0560">Oxidoreductase</keyword>
<dbReference type="GO" id="GO:0000287">
    <property type="term" value="F:magnesium ion binding"/>
    <property type="evidence" value="ECO:0007669"/>
    <property type="project" value="UniProtKB-ARBA"/>
</dbReference>
<comment type="catalytic activity">
    <reaction evidence="4">
        <text>N(6)-[(R)-lipoyl]-L-lysyl-[protein] + 3-methyl-2-oxobutanoate + H(+) = N(6)-[(R)-S(8)-2-methylpropanoyldihydrolipoyl]-L-lysyl-[protein] + CO2</text>
        <dbReference type="Rhea" id="RHEA:13457"/>
        <dbReference type="Rhea" id="RHEA-COMP:10474"/>
        <dbReference type="Rhea" id="RHEA-COMP:10497"/>
        <dbReference type="ChEBI" id="CHEBI:11851"/>
        <dbReference type="ChEBI" id="CHEBI:15378"/>
        <dbReference type="ChEBI" id="CHEBI:16526"/>
        <dbReference type="ChEBI" id="CHEBI:83099"/>
        <dbReference type="ChEBI" id="CHEBI:83142"/>
        <dbReference type="EC" id="1.2.4.4"/>
    </reaction>
</comment>
<keyword evidence="6" id="KW-0670">Pyruvate</keyword>
<gene>
    <name evidence="6" type="ORF">CryarDRAFT_1717</name>
</gene>
<dbReference type="GO" id="GO:0009083">
    <property type="term" value="P:branched-chain amino acid catabolic process"/>
    <property type="evidence" value="ECO:0007669"/>
    <property type="project" value="TreeGrafter"/>
</dbReference>
<evidence type="ECO:0000259" key="5">
    <source>
        <dbReference type="Pfam" id="PF00676"/>
    </source>
</evidence>
<dbReference type="GO" id="GO:0003863">
    <property type="term" value="F:branched-chain 2-oxo acid dehydrogenase activity"/>
    <property type="evidence" value="ECO:0007669"/>
    <property type="project" value="UniProtKB-EC"/>
</dbReference>
<evidence type="ECO:0000313" key="7">
    <source>
        <dbReference type="Proteomes" id="UP000021053"/>
    </source>
</evidence>
<comment type="cofactor">
    <cofactor evidence="1 4">
        <name>thiamine diphosphate</name>
        <dbReference type="ChEBI" id="CHEBI:58937"/>
    </cofactor>
</comment>
<dbReference type="Gene3D" id="3.40.50.970">
    <property type="match status" value="1"/>
</dbReference>
<evidence type="ECO:0000256" key="2">
    <source>
        <dbReference type="ARBA" id="ARBA00023002"/>
    </source>
</evidence>
<dbReference type="OrthoDB" id="9766715at2"/>
<dbReference type="InterPro" id="IPR050771">
    <property type="entry name" value="Alpha-ketoacid_DH_E1_comp"/>
</dbReference>
<keyword evidence="7" id="KW-1185">Reference proteome</keyword>
<evidence type="ECO:0000313" key="6">
    <source>
        <dbReference type="EMBL" id="EXG80633.1"/>
    </source>
</evidence>
<dbReference type="RefSeq" id="WP_035849601.1">
    <property type="nucleotide sequence ID" value="NZ_KK073874.1"/>
</dbReference>
<dbReference type="Proteomes" id="UP000021053">
    <property type="component" value="Unassembled WGS sequence"/>
</dbReference>
<keyword evidence="3 4" id="KW-0786">Thiamine pyrophosphate</keyword>
<evidence type="ECO:0000256" key="4">
    <source>
        <dbReference type="RuleBase" id="RU365014"/>
    </source>
</evidence>
<dbReference type="PATRIC" id="fig|927661.3.peg.1688"/>
<comment type="function">
    <text evidence="4">The branched-chain alpha-keto dehydrogenase complex catalyzes the overall conversion of alpha-keto acids to acyl-CoA and CO(2). It contains multiple copies of three enzymatic components: branched-chain alpha-keto acid decarboxylase (E1), lipoamide acyltransferase (E2) and lipoamide dehydrogenase (E3).</text>
</comment>
<dbReference type="InterPro" id="IPR029061">
    <property type="entry name" value="THDP-binding"/>
</dbReference>
<dbReference type="EMBL" id="JFBT01000001">
    <property type="protein sequence ID" value="EXG80633.1"/>
    <property type="molecule type" value="Genomic_DNA"/>
</dbReference>
<dbReference type="EC" id="1.2.4.4" evidence="4"/>
<dbReference type="AlphaFoldDB" id="A0A010YZJ7"/>
<dbReference type="CDD" id="cd02000">
    <property type="entry name" value="TPP_E1_PDC_ADC_BCADC"/>
    <property type="match status" value="1"/>
</dbReference>
<dbReference type="PANTHER" id="PTHR43380:SF1">
    <property type="entry name" value="2-OXOISOVALERATE DEHYDROGENASE SUBUNIT ALPHA, MITOCHONDRIAL"/>
    <property type="match status" value="1"/>
</dbReference>
<accession>A0A010YZJ7</accession>
<comment type="caution">
    <text evidence="6">The sequence shown here is derived from an EMBL/GenBank/DDBJ whole genome shotgun (WGS) entry which is preliminary data.</text>
</comment>
<dbReference type="Pfam" id="PF00676">
    <property type="entry name" value="E1_dh"/>
    <property type="match status" value="1"/>
</dbReference>
<proteinExistence type="inferred from homology"/>
<dbReference type="InterPro" id="IPR001017">
    <property type="entry name" value="DH_E1"/>
</dbReference>